<protein>
    <submittedName>
        <fullName evidence="2">Uncharacterized protein</fullName>
    </submittedName>
</protein>
<reference evidence="2 3" key="1">
    <citation type="submission" date="2019-10" db="EMBL/GenBank/DDBJ databases">
        <title>Assembly and Annotation for the nematode Trichostrongylus colubriformis.</title>
        <authorList>
            <person name="Martin J."/>
        </authorList>
    </citation>
    <scope>NUCLEOTIDE SEQUENCE [LARGE SCALE GENOMIC DNA]</scope>
    <source>
        <strain evidence="2">G859</strain>
        <tissue evidence="2">Whole worm</tissue>
    </source>
</reference>
<evidence type="ECO:0000256" key="1">
    <source>
        <dbReference type="SAM" id="MobiDB-lite"/>
    </source>
</evidence>
<evidence type="ECO:0000313" key="3">
    <source>
        <dbReference type="Proteomes" id="UP001331761"/>
    </source>
</evidence>
<accession>A0AAN8FJQ9</accession>
<feature type="region of interest" description="Disordered" evidence="1">
    <location>
        <begin position="62"/>
        <end position="94"/>
    </location>
</feature>
<sequence length="94" mass="10622">MGKKRPLRTSQPKDSEDFHMEEERILNKRAKLVSPNLSVASDAVPNTPPPVKKFKSRIIESTMGGRRQRYRGTSSGNASQTGGRSYSMQQFLWP</sequence>
<dbReference type="Proteomes" id="UP001331761">
    <property type="component" value="Unassembled WGS sequence"/>
</dbReference>
<proteinExistence type="predicted"/>
<dbReference type="EMBL" id="WIXE01024777">
    <property type="protein sequence ID" value="KAK5965288.1"/>
    <property type="molecule type" value="Genomic_DNA"/>
</dbReference>
<gene>
    <name evidence="2" type="ORF">GCK32_002028</name>
</gene>
<feature type="region of interest" description="Disordered" evidence="1">
    <location>
        <begin position="1"/>
        <end position="20"/>
    </location>
</feature>
<feature type="compositionally biased region" description="Polar residues" evidence="1">
    <location>
        <begin position="71"/>
        <end position="94"/>
    </location>
</feature>
<feature type="compositionally biased region" description="Basic and acidic residues" evidence="1">
    <location>
        <begin position="11"/>
        <end position="20"/>
    </location>
</feature>
<organism evidence="2 3">
    <name type="scientific">Trichostrongylus colubriformis</name>
    <name type="common">Black scour worm</name>
    <dbReference type="NCBI Taxonomy" id="6319"/>
    <lineage>
        <taxon>Eukaryota</taxon>
        <taxon>Metazoa</taxon>
        <taxon>Ecdysozoa</taxon>
        <taxon>Nematoda</taxon>
        <taxon>Chromadorea</taxon>
        <taxon>Rhabditida</taxon>
        <taxon>Rhabditina</taxon>
        <taxon>Rhabditomorpha</taxon>
        <taxon>Strongyloidea</taxon>
        <taxon>Trichostrongylidae</taxon>
        <taxon>Trichostrongylus</taxon>
    </lineage>
</organism>
<dbReference type="AlphaFoldDB" id="A0AAN8FJQ9"/>
<keyword evidence="3" id="KW-1185">Reference proteome</keyword>
<name>A0AAN8FJQ9_TRICO</name>
<evidence type="ECO:0000313" key="2">
    <source>
        <dbReference type="EMBL" id="KAK5965288.1"/>
    </source>
</evidence>
<comment type="caution">
    <text evidence="2">The sequence shown here is derived from an EMBL/GenBank/DDBJ whole genome shotgun (WGS) entry which is preliminary data.</text>
</comment>